<keyword evidence="1" id="KW-0812">Transmembrane</keyword>
<name>A0A9D3NF92_9TELE</name>
<reference evidence="2 3" key="1">
    <citation type="submission" date="2021-06" db="EMBL/GenBank/DDBJ databases">
        <title>Chromosome-level genome assembly of the red-tail catfish (Hemibagrus wyckioides).</title>
        <authorList>
            <person name="Shao F."/>
        </authorList>
    </citation>
    <scope>NUCLEOTIDE SEQUENCE [LARGE SCALE GENOMIC DNA]</scope>
    <source>
        <strain evidence="2">EC202008001</strain>
        <tissue evidence="2">Blood</tissue>
    </source>
</reference>
<gene>
    <name evidence="2" type="ORF">KOW79_016357</name>
</gene>
<comment type="caution">
    <text evidence="2">The sequence shown here is derived from an EMBL/GenBank/DDBJ whole genome shotgun (WGS) entry which is preliminary data.</text>
</comment>
<organism evidence="2 3">
    <name type="scientific">Hemibagrus wyckioides</name>
    <dbReference type="NCBI Taxonomy" id="337641"/>
    <lineage>
        <taxon>Eukaryota</taxon>
        <taxon>Metazoa</taxon>
        <taxon>Chordata</taxon>
        <taxon>Craniata</taxon>
        <taxon>Vertebrata</taxon>
        <taxon>Euteleostomi</taxon>
        <taxon>Actinopterygii</taxon>
        <taxon>Neopterygii</taxon>
        <taxon>Teleostei</taxon>
        <taxon>Ostariophysi</taxon>
        <taxon>Siluriformes</taxon>
        <taxon>Bagridae</taxon>
        <taxon>Hemibagrus</taxon>
    </lineage>
</organism>
<evidence type="ECO:0000256" key="1">
    <source>
        <dbReference type="SAM" id="Phobius"/>
    </source>
</evidence>
<dbReference type="AlphaFoldDB" id="A0A9D3NF92"/>
<feature type="transmembrane region" description="Helical" evidence="1">
    <location>
        <begin position="28"/>
        <end position="51"/>
    </location>
</feature>
<keyword evidence="1" id="KW-0472">Membrane</keyword>
<keyword evidence="1" id="KW-1133">Transmembrane helix</keyword>
<evidence type="ECO:0000313" key="2">
    <source>
        <dbReference type="EMBL" id="KAG7320504.1"/>
    </source>
</evidence>
<dbReference type="EMBL" id="JAHKSW010000019">
    <property type="protein sequence ID" value="KAG7320504.1"/>
    <property type="molecule type" value="Genomic_DNA"/>
</dbReference>
<protein>
    <submittedName>
        <fullName evidence="2">Uncharacterized protein</fullName>
    </submittedName>
</protein>
<evidence type="ECO:0000313" key="3">
    <source>
        <dbReference type="Proteomes" id="UP000824219"/>
    </source>
</evidence>
<proteinExistence type="predicted"/>
<keyword evidence="3" id="KW-1185">Reference proteome</keyword>
<dbReference type="Proteomes" id="UP000824219">
    <property type="component" value="Linkage Group LG19"/>
</dbReference>
<accession>A0A9D3NF92</accession>
<sequence length="85" mass="9193">MRTGARVAPWRPASGARIPSADVTGAPWLASLLVVVVAAVVRVFLAFNGFVTHNGPSGRQESRLNFSSDRLNWISETVTVLFNPE</sequence>